<dbReference type="GO" id="GO:0031045">
    <property type="term" value="C:dense core granule"/>
    <property type="evidence" value="ECO:0007669"/>
    <property type="project" value="TreeGrafter"/>
</dbReference>
<dbReference type="GO" id="GO:0030672">
    <property type="term" value="C:synaptic vesicle membrane"/>
    <property type="evidence" value="ECO:0007669"/>
    <property type="project" value="TreeGrafter"/>
</dbReference>
<dbReference type="InterPro" id="IPR000008">
    <property type="entry name" value="C2_dom"/>
</dbReference>
<keyword evidence="1" id="KW-0677">Repeat</keyword>
<feature type="domain" description="C2" evidence="2">
    <location>
        <begin position="85"/>
        <end position="205"/>
    </location>
</feature>
<dbReference type="Pfam" id="PF00168">
    <property type="entry name" value="C2"/>
    <property type="match status" value="2"/>
</dbReference>
<evidence type="ECO:0000256" key="1">
    <source>
        <dbReference type="ARBA" id="ARBA00022737"/>
    </source>
</evidence>
<comment type="caution">
    <text evidence="3">The sequence shown here is derived from an EMBL/GenBank/DDBJ whole genome shotgun (WGS) entry which is preliminary data.</text>
</comment>
<reference evidence="3" key="1">
    <citation type="submission" date="2021-02" db="EMBL/GenBank/DDBJ databases">
        <authorList>
            <person name="Nowell W R."/>
        </authorList>
    </citation>
    <scope>NUCLEOTIDE SEQUENCE</scope>
</reference>
<dbReference type="Proteomes" id="UP000677228">
    <property type="component" value="Unassembled WGS sequence"/>
</dbReference>
<dbReference type="PANTHER" id="PTHR10024:SF227">
    <property type="entry name" value="SYNAPTOTAGMIN 1"/>
    <property type="match status" value="1"/>
</dbReference>
<organism evidence="3 5">
    <name type="scientific">Didymodactylos carnosus</name>
    <dbReference type="NCBI Taxonomy" id="1234261"/>
    <lineage>
        <taxon>Eukaryota</taxon>
        <taxon>Metazoa</taxon>
        <taxon>Spiralia</taxon>
        <taxon>Gnathifera</taxon>
        <taxon>Rotifera</taxon>
        <taxon>Eurotatoria</taxon>
        <taxon>Bdelloidea</taxon>
        <taxon>Philodinida</taxon>
        <taxon>Philodinidae</taxon>
        <taxon>Didymodactylos</taxon>
    </lineage>
</organism>
<dbReference type="InterPro" id="IPR001565">
    <property type="entry name" value="Synaptotagmin"/>
</dbReference>
<dbReference type="PRINTS" id="PR00399">
    <property type="entry name" value="SYNAPTOTAGMN"/>
</dbReference>
<feature type="domain" description="C2" evidence="2">
    <location>
        <begin position="227"/>
        <end position="362"/>
    </location>
</feature>
<dbReference type="EMBL" id="CAJNOK010001277">
    <property type="protein sequence ID" value="CAF0802975.1"/>
    <property type="molecule type" value="Genomic_DNA"/>
</dbReference>
<dbReference type="GO" id="GO:0030276">
    <property type="term" value="F:clathrin binding"/>
    <property type="evidence" value="ECO:0007669"/>
    <property type="project" value="TreeGrafter"/>
</dbReference>
<evidence type="ECO:0000313" key="5">
    <source>
        <dbReference type="Proteomes" id="UP000677228"/>
    </source>
</evidence>
<accession>A0A8S2D3B1</accession>
<sequence length="371" mass="42108">MSRLAFKRIRPYLLTSSYIYQNDFYAGDDKENHYIIVEKLETSPESLVTKNSDVSLKDAISVDTFNTAASSENIDISNDESETSYLGKLEYSLCYRTQKEELKIQIVEISGYLSNADGITDLFVKLQFLPDIGKRIETKPHRIIDTKSEIGEAFTVKDLSVANKQDKTLIFHIYATDRKVRFDLIGELRVDLNTLDHDKVTRAVKGFTVPTLIEENSIKEKKIKKKTLGDIQFSLKFDPATSKLYLTIIEAKNLKKMDLIGLSDPYVKISLVLGGLRLKKVKTTIKRSTLDPYYDESFIFNIPRSQIMNVKLVIAVIDHDFIGSSDIIGKIVLGCKESGTGLEHWNNMLAAKPKTKPVAQWHTLKHMNDNS</sequence>
<dbReference type="GO" id="GO:0000149">
    <property type="term" value="F:SNARE binding"/>
    <property type="evidence" value="ECO:0007669"/>
    <property type="project" value="TreeGrafter"/>
</dbReference>
<name>A0A8S2D3B1_9BILA</name>
<protein>
    <recommendedName>
        <fullName evidence="2">C2 domain-containing protein</fullName>
    </recommendedName>
</protein>
<dbReference type="Gene3D" id="2.60.40.150">
    <property type="entry name" value="C2 domain"/>
    <property type="match status" value="2"/>
</dbReference>
<dbReference type="GO" id="GO:0001786">
    <property type="term" value="F:phosphatidylserine binding"/>
    <property type="evidence" value="ECO:0007669"/>
    <property type="project" value="TreeGrafter"/>
</dbReference>
<dbReference type="EMBL" id="CAJOBA010001277">
    <property type="protein sequence ID" value="CAF3586435.1"/>
    <property type="molecule type" value="Genomic_DNA"/>
</dbReference>
<dbReference type="AlphaFoldDB" id="A0A8S2D3B1"/>
<dbReference type="SMART" id="SM00239">
    <property type="entry name" value="C2"/>
    <property type="match status" value="2"/>
</dbReference>
<dbReference type="PROSITE" id="PS50004">
    <property type="entry name" value="C2"/>
    <property type="match status" value="2"/>
</dbReference>
<evidence type="ECO:0000313" key="3">
    <source>
        <dbReference type="EMBL" id="CAF0802975.1"/>
    </source>
</evidence>
<evidence type="ECO:0000259" key="2">
    <source>
        <dbReference type="PROSITE" id="PS50004"/>
    </source>
</evidence>
<dbReference type="SUPFAM" id="SSF49562">
    <property type="entry name" value="C2 domain (Calcium/lipid-binding domain, CaLB)"/>
    <property type="match status" value="2"/>
</dbReference>
<dbReference type="InterPro" id="IPR035892">
    <property type="entry name" value="C2_domain_sf"/>
</dbReference>
<dbReference type="Proteomes" id="UP000682733">
    <property type="component" value="Unassembled WGS sequence"/>
</dbReference>
<dbReference type="GO" id="GO:0005509">
    <property type="term" value="F:calcium ion binding"/>
    <property type="evidence" value="ECO:0007669"/>
    <property type="project" value="TreeGrafter"/>
</dbReference>
<dbReference type="GO" id="GO:0005544">
    <property type="term" value="F:calcium-dependent phospholipid binding"/>
    <property type="evidence" value="ECO:0007669"/>
    <property type="project" value="TreeGrafter"/>
</dbReference>
<dbReference type="GO" id="GO:0048488">
    <property type="term" value="P:synaptic vesicle endocytosis"/>
    <property type="evidence" value="ECO:0007669"/>
    <property type="project" value="TreeGrafter"/>
</dbReference>
<proteinExistence type="predicted"/>
<evidence type="ECO:0000313" key="4">
    <source>
        <dbReference type="EMBL" id="CAF3586435.1"/>
    </source>
</evidence>
<dbReference type="GO" id="GO:0048791">
    <property type="term" value="P:calcium ion-regulated exocytosis of neurotransmitter"/>
    <property type="evidence" value="ECO:0007669"/>
    <property type="project" value="TreeGrafter"/>
</dbReference>
<dbReference type="PANTHER" id="PTHR10024">
    <property type="entry name" value="SYNAPTOTAGMIN"/>
    <property type="match status" value="1"/>
</dbReference>
<dbReference type="PRINTS" id="PR00360">
    <property type="entry name" value="C2DOMAIN"/>
</dbReference>
<gene>
    <name evidence="3" type="ORF">OVA965_LOCUS4744</name>
    <name evidence="4" type="ORF">TMI583_LOCUS4742</name>
</gene>
<dbReference type="GO" id="GO:0030424">
    <property type="term" value="C:axon"/>
    <property type="evidence" value="ECO:0007669"/>
    <property type="project" value="TreeGrafter"/>
</dbReference>
<dbReference type="GO" id="GO:0005886">
    <property type="term" value="C:plasma membrane"/>
    <property type="evidence" value="ECO:0007669"/>
    <property type="project" value="TreeGrafter"/>
</dbReference>